<dbReference type="PANTHER" id="PTHR34035">
    <property type="entry name" value="TESTIS-EXPRESSED PROTEIN 47"/>
    <property type="match status" value="1"/>
</dbReference>
<dbReference type="PANTHER" id="PTHR34035:SF1">
    <property type="entry name" value="TESTIS-EXPRESSED PROTEIN 47"/>
    <property type="match status" value="1"/>
</dbReference>
<keyword evidence="3" id="KW-1185">Reference proteome</keyword>
<evidence type="ECO:0000313" key="2">
    <source>
        <dbReference type="EMBL" id="CAC5409645.1"/>
    </source>
</evidence>
<dbReference type="InterPro" id="IPR007024">
    <property type="entry name" value="BLUF_domain"/>
</dbReference>
<sequence>MASDRADSVLESHRTSLLELIEDRNKALNKKNLLHRMVYIASLRNEDADSDQIANYHENLKKNLESAQQYSEHVSITGLLLVYTKHIVHIVETTTEMLREVIKDSKKNMESSNGIFSQVKILVVSHDIPERLYQNWMFKTLEIQSARLDSYDSSESTDKIVLDCLIQLLKLGNHVAKIPKGNFKNSFDQLHSKVPDLLPQQAMLHFLLEEDDCSMMTVKEYLNMYEQPYDVVLDSELVWPLPTRLFPYN</sequence>
<dbReference type="Proteomes" id="UP000507470">
    <property type="component" value="Unassembled WGS sequence"/>
</dbReference>
<name>A0A6J8DNX3_MYTCO</name>
<gene>
    <name evidence="2" type="ORF">MCOR_42902</name>
</gene>
<feature type="domain" description="BLUF" evidence="1">
    <location>
        <begin position="34"/>
        <end position="139"/>
    </location>
</feature>
<evidence type="ECO:0000313" key="3">
    <source>
        <dbReference type="Proteomes" id="UP000507470"/>
    </source>
</evidence>
<dbReference type="PROSITE" id="PS50925">
    <property type="entry name" value="BLUF"/>
    <property type="match status" value="1"/>
</dbReference>
<organism evidence="2 3">
    <name type="scientific">Mytilus coruscus</name>
    <name type="common">Sea mussel</name>
    <dbReference type="NCBI Taxonomy" id="42192"/>
    <lineage>
        <taxon>Eukaryota</taxon>
        <taxon>Metazoa</taxon>
        <taxon>Spiralia</taxon>
        <taxon>Lophotrochozoa</taxon>
        <taxon>Mollusca</taxon>
        <taxon>Bivalvia</taxon>
        <taxon>Autobranchia</taxon>
        <taxon>Pteriomorphia</taxon>
        <taxon>Mytilida</taxon>
        <taxon>Mytiloidea</taxon>
        <taxon>Mytilidae</taxon>
        <taxon>Mytilinae</taxon>
        <taxon>Mytilus</taxon>
    </lineage>
</organism>
<dbReference type="GO" id="GO:0071949">
    <property type="term" value="F:FAD binding"/>
    <property type="evidence" value="ECO:0007669"/>
    <property type="project" value="InterPro"/>
</dbReference>
<accession>A0A6J8DNX3</accession>
<dbReference type="EMBL" id="CACVKT020007645">
    <property type="protein sequence ID" value="CAC5409645.1"/>
    <property type="molecule type" value="Genomic_DNA"/>
</dbReference>
<dbReference type="AlphaFoldDB" id="A0A6J8DNX3"/>
<dbReference type="GO" id="GO:0009882">
    <property type="term" value="F:blue light photoreceptor activity"/>
    <property type="evidence" value="ECO:0007669"/>
    <property type="project" value="InterPro"/>
</dbReference>
<dbReference type="Gene3D" id="3.30.70.100">
    <property type="match status" value="1"/>
</dbReference>
<dbReference type="Pfam" id="PF24787">
    <property type="entry name" value="TEX47"/>
    <property type="match status" value="1"/>
</dbReference>
<protein>
    <recommendedName>
        <fullName evidence="1">BLUF domain-containing protein</fullName>
    </recommendedName>
</protein>
<reference evidence="2 3" key="1">
    <citation type="submission" date="2020-06" db="EMBL/GenBank/DDBJ databases">
        <authorList>
            <person name="Li R."/>
            <person name="Bekaert M."/>
        </authorList>
    </citation>
    <scope>NUCLEOTIDE SEQUENCE [LARGE SCALE GENOMIC DNA]</scope>
    <source>
        <strain evidence="3">wild</strain>
    </source>
</reference>
<dbReference type="InterPro" id="IPR055308">
    <property type="entry name" value="TEX47-like"/>
</dbReference>
<dbReference type="SMART" id="SM01034">
    <property type="entry name" value="BLUF"/>
    <property type="match status" value="1"/>
</dbReference>
<proteinExistence type="predicted"/>
<evidence type="ECO:0000259" key="1">
    <source>
        <dbReference type="PROSITE" id="PS50925"/>
    </source>
</evidence>
<dbReference type="OrthoDB" id="548795at2759"/>